<organism evidence="2">
    <name type="scientific">marine sediment metagenome</name>
    <dbReference type="NCBI Taxonomy" id="412755"/>
    <lineage>
        <taxon>unclassified sequences</taxon>
        <taxon>metagenomes</taxon>
        <taxon>ecological metagenomes</taxon>
    </lineage>
</organism>
<accession>X0S618</accession>
<comment type="caution">
    <text evidence="2">The sequence shown here is derived from an EMBL/GenBank/DDBJ whole genome shotgun (WGS) entry which is preliminary data.</text>
</comment>
<proteinExistence type="predicted"/>
<reference evidence="2" key="1">
    <citation type="journal article" date="2014" name="Front. Microbiol.">
        <title>High frequency of phylogenetically diverse reductive dehalogenase-homologous genes in deep subseafloor sedimentary metagenomes.</title>
        <authorList>
            <person name="Kawai M."/>
            <person name="Futagami T."/>
            <person name="Toyoda A."/>
            <person name="Takaki Y."/>
            <person name="Nishi S."/>
            <person name="Hori S."/>
            <person name="Arai W."/>
            <person name="Tsubouchi T."/>
            <person name="Morono Y."/>
            <person name="Uchiyama I."/>
            <person name="Ito T."/>
            <person name="Fujiyama A."/>
            <person name="Inagaki F."/>
            <person name="Takami H."/>
        </authorList>
    </citation>
    <scope>NUCLEOTIDE SEQUENCE</scope>
    <source>
        <strain evidence="2">Expedition CK06-06</strain>
    </source>
</reference>
<evidence type="ECO:0000256" key="1">
    <source>
        <dbReference type="SAM" id="Phobius"/>
    </source>
</evidence>
<protein>
    <submittedName>
        <fullName evidence="2">Uncharacterized protein</fullName>
    </submittedName>
</protein>
<feature type="transmembrane region" description="Helical" evidence="1">
    <location>
        <begin position="12"/>
        <end position="30"/>
    </location>
</feature>
<keyword evidence="1" id="KW-1133">Transmembrane helix</keyword>
<name>X0S618_9ZZZZ</name>
<keyword evidence="1" id="KW-0472">Membrane</keyword>
<dbReference type="AlphaFoldDB" id="X0S618"/>
<gene>
    <name evidence="2" type="ORF">S01H1_10401</name>
</gene>
<sequence length="86" mass="9560">MTLPDSRTIRDYGLLLAGAIAALALVYLAGTWGPAPTVWQGYAVANEKVVAFRELQLQELQAQCQTEMDQLRVQLATLQEEQEEPK</sequence>
<dbReference type="EMBL" id="BARS01005308">
    <property type="protein sequence ID" value="GAF71382.1"/>
    <property type="molecule type" value="Genomic_DNA"/>
</dbReference>
<evidence type="ECO:0000313" key="2">
    <source>
        <dbReference type="EMBL" id="GAF71382.1"/>
    </source>
</evidence>
<keyword evidence="1" id="KW-0812">Transmembrane</keyword>